<organism evidence="6 7">
    <name type="scientific">Kribbella yunnanensis</name>
    <dbReference type="NCBI Taxonomy" id="190194"/>
    <lineage>
        <taxon>Bacteria</taxon>
        <taxon>Bacillati</taxon>
        <taxon>Actinomycetota</taxon>
        <taxon>Actinomycetes</taxon>
        <taxon>Propionibacteriales</taxon>
        <taxon>Kribbellaceae</taxon>
        <taxon>Kribbella</taxon>
    </lineage>
</organism>
<evidence type="ECO:0000313" key="6">
    <source>
        <dbReference type="EMBL" id="GAA1676255.1"/>
    </source>
</evidence>
<evidence type="ECO:0000256" key="2">
    <source>
        <dbReference type="ARBA" id="ARBA00023125"/>
    </source>
</evidence>
<dbReference type="Gene3D" id="1.10.357.10">
    <property type="entry name" value="Tetracycline Repressor, domain 2"/>
    <property type="match status" value="1"/>
</dbReference>
<feature type="domain" description="HTH tetR-type" evidence="5">
    <location>
        <begin position="14"/>
        <end position="73"/>
    </location>
</feature>
<keyword evidence="7" id="KW-1185">Reference proteome</keyword>
<comment type="caution">
    <text evidence="6">The sequence shown here is derived from an EMBL/GenBank/DDBJ whole genome shotgun (WGS) entry which is preliminary data.</text>
</comment>
<evidence type="ECO:0000313" key="7">
    <source>
        <dbReference type="Proteomes" id="UP001500280"/>
    </source>
</evidence>
<dbReference type="RefSeq" id="WP_344148378.1">
    <property type="nucleotide sequence ID" value="NZ_BAAANF010000006.1"/>
</dbReference>
<protein>
    <recommendedName>
        <fullName evidence="5">HTH tetR-type domain-containing protein</fullName>
    </recommendedName>
</protein>
<dbReference type="InterPro" id="IPR009057">
    <property type="entry name" value="Homeodomain-like_sf"/>
</dbReference>
<dbReference type="SUPFAM" id="SSF46689">
    <property type="entry name" value="Homeodomain-like"/>
    <property type="match status" value="1"/>
</dbReference>
<dbReference type="Pfam" id="PF00440">
    <property type="entry name" value="TetR_N"/>
    <property type="match status" value="1"/>
</dbReference>
<dbReference type="PROSITE" id="PS50977">
    <property type="entry name" value="HTH_TETR_2"/>
    <property type="match status" value="1"/>
</dbReference>
<sequence>MTVELSRSLRADAADNRDRIVAAAYRLFAAEGMTVTMREIARQAGVGPATLYRHFPTKQDLAVEAFAEQVRICRQVVDDGLAEPDGIPGRTAQQRRTASRRFAALTIEAFRARF</sequence>
<dbReference type="InterPro" id="IPR023772">
    <property type="entry name" value="DNA-bd_HTH_TetR-type_CS"/>
</dbReference>
<dbReference type="InterPro" id="IPR001647">
    <property type="entry name" value="HTH_TetR"/>
</dbReference>
<feature type="DNA-binding region" description="H-T-H motif" evidence="4">
    <location>
        <begin position="36"/>
        <end position="55"/>
    </location>
</feature>
<reference evidence="7" key="1">
    <citation type="journal article" date="2019" name="Int. J. Syst. Evol. Microbiol.">
        <title>The Global Catalogue of Microorganisms (GCM) 10K type strain sequencing project: providing services to taxonomists for standard genome sequencing and annotation.</title>
        <authorList>
            <consortium name="The Broad Institute Genomics Platform"/>
            <consortium name="The Broad Institute Genome Sequencing Center for Infectious Disease"/>
            <person name="Wu L."/>
            <person name="Ma J."/>
        </authorList>
    </citation>
    <scope>NUCLEOTIDE SEQUENCE [LARGE SCALE GENOMIC DNA]</scope>
    <source>
        <strain evidence="7">JCM 14307</strain>
    </source>
</reference>
<keyword evidence="3" id="KW-0804">Transcription</keyword>
<evidence type="ECO:0000256" key="1">
    <source>
        <dbReference type="ARBA" id="ARBA00023015"/>
    </source>
</evidence>
<dbReference type="PANTHER" id="PTHR30055">
    <property type="entry name" value="HTH-TYPE TRANSCRIPTIONAL REGULATOR RUTR"/>
    <property type="match status" value="1"/>
</dbReference>
<keyword evidence="2 4" id="KW-0238">DNA-binding</keyword>
<accession>A0ABP4SR86</accession>
<dbReference type="EMBL" id="BAAANF010000006">
    <property type="protein sequence ID" value="GAA1676255.1"/>
    <property type="molecule type" value="Genomic_DNA"/>
</dbReference>
<evidence type="ECO:0000256" key="3">
    <source>
        <dbReference type="ARBA" id="ARBA00023163"/>
    </source>
</evidence>
<gene>
    <name evidence="6" type="ORF">GCM10009745_19340</name>
</gene>
<keyword evidence="1" id="KW-0805">Transcription regulation</keyword>
<dbReference type="Proteomes" id="UP001500280">
    <property type="component" value="Unassembled WGS sequence"/>
</dbReference>
<dbReference type="PRINTS" id="PR00455">
    <property type="entry name" value="HTHTETR"/>
</dbReference>
<evidence type="ECO:0000256" key="4">
    <source>
        <dbReference type="PROSITE-ProRule" id="PRU00335"/>
    </source>
</evidence>
<dbReference type="PANTHER" id="PTHR30055:SF234">
    <property type="entry name" value="HTH-TYPE TRANSCRIPTIONAL REGULATOR BETI"/>
    <property type="match status" value="1"/>
</dbReference>
<name>A0ABP4SR86_9ACTN</name>
<dbReference type="InterPro" id="IPR050109">
    <property type="entry name" value="HTH-type_TetR-like_transc_reg"/>
</dbReference>
<dbReference type="PROSITE" id="PS01081">
    <property type="entry name" value="HTH_TETR_1"/>
    <property type="match status" value="1"/>
</dbReference>
<evidence type="ECO:0000259" key="5">
    <source>
        <dbReference type="PROSITE" id="PS50977"/>
    </source>
</evidence>
<proteinExistence type="predicted"/>